<dbReference type="RefSeq" id="WP_174652323.1">
    <property type="nucleotide sequence ID" value="NZ_JAKRVX010000002.1"/>
</dbReference>
<dbReference type="InterPro" id="IPR032710">
    <property type="entry name" value="NTF2-like_dom_sf"/>
</dbReference>
<organism evidence="2 3">
    <name type="scientific">Natronocalculus amylovorans</name>
    <dbReference type="NCBI Taxonomy" id="2917812"/>
    <lineage>
        <taxon>Archaea</taxon>
        <taxon>Methanobacteriati</taxon>
        <taxon>Methanobacteriota</taxon>
        <taxon>Stenosarchaea group</taxon>
        <taxon>Halobacteria</taxon>
        <taxon>Halobacteriales</taxon>
        <taxon>Haloferacaceae</taxon>
        <taxon>Natronocalculus</taxon>
    </lineage>
</organism>
<dbReference type="Proteomes" id="UP001203207">
    <property type="component" value="Unassembled WGS sequence"/>
</dbReference>
<gene>
    <name evidence="2" type="ORF">AArcSt2_07925</name>
</gene>
<reference evidence="2" key="2">
    <citation type="submission" date="2022-02" db="EMBL/GenBank/DDBJ databases">
        <authorList>
            <person name="Elcheninov A.G."/>
            <person name="Sorokin D.Y."/>
            <person name="Kublanov I.V."/>
        </authorList>
    </citation>
    <scope>NUCLEOTIDE SEQUENCE</scope>
    <source>
        <strain evidence="2">AArc-St2</strain>
    </source>
</reference>
<dbReference type="InterPro" id="IPR037401">
    <property type="entry name" value="SnoaL-like"/>
</dbReference>
<reference evidence="2" key="1">
    <citation type="journal article" date="2022" name="Syst. Appl. Microbiol.">
        <title>Natronocalculus amylovorans gen. nov., sp. nov., and Natranaeroarchaeum aerophilus sp. nov., dominant culturable amylolytic natronoarchaea from hypersaline soda lakes in southwestern Siberia.</title>
        <authorList>
            <person name="Sorokin D.Y."/>
            <person name="Elcheninov A.G."/>
            <person name="Khizhniak T.V."/>
            <person name="Koenen M."/>
            <person name="Bale N.J."/>
            <person name="Damste J.S.S."/>
            <person name="Kublanov I.V."/>
        </authorList>
    </citation>
    <scope>NUCLEOTIDE SEQUENCE</scope>
    <source>
        <strain evidence="2">AArc-St2</strain>
    </source>
</reference>
<dbReference type="EMBL" id="JAKRVX010000002">
    <property type="protein sequence ID" value="MCL9816868.1"/>
    <property type="molecule type" value="Genomic_DNA"/>
</dbReference>
<evidence type="ECO:0000259" key="1">
    <source>
        <dbReference type="Pfam" id="PF12680"/>
    </source>
</evidence>
<accession>A0AAE3K8C0</accession>
<keyword evidence="3" id="KW-1185">Reference proteome</keyword>
<sequence length="108" mass="12710">MDTPAIVTEYYRCLDEHEYETLKSVLAADFMQYRPDRTFEDRAAFISFMRDDRPLTNTRHRIETVKQAPESIAVYGRLLDSNEEEVLSFIDVFEMSREGTIAKLRTHV</sequence>
<evidence type="ECO:0000313" key="2">
    <source>
        <dbReference type="EMBL" id="MCL9816868.1"/>
    </source>
</evidence>
<name>A0AAE3K8C0_9EURY</name>
<dbReference type="Gene3D" id="3.10.450.50">
    <property type="match status" value="1"/>
</dbReference>
<feature type="domain" description="SnoaL-like" evidence="1">
    <location>
        <begin position="7"/>
        <end position="102"/>
    </location>
</feature>
<protein>
    <submittedName>
        <fullName evidence="2">Nuclear transport factor 2 family protein</fullName>
    </submittedName>
</protein>
<proteinExistence type="predicted"/>
<evidence type="ECO:0000313" key="3">
    <source>
        <dbReference type="Proteomes" id="UP001203207"/>
    </source>
</evidence>
<dbReference type="SUPFAM" id="SSF54427">
    <property type="entry name" value="NTF2-like"/>
    <property type="match status" value="1"/>
</dbReference>
<dbReference type="AlphaFoldDB" id="A0AAE3K8C0"/>
<comment type="caution">
    <text evidence="2">The sequence shown here is derived from an EMBL/GenBank/DDBJ whole genome shotgun (WGS) entry which is preliminary data.</text>
</comment>
<dbReference type="Pfam" id="PF12680">
    <property type="entry name" value="SnoaL_2"/>
    <property type="match status" value="1"/>
</dbReference>